<dbReference type="Gene3D" id="3.90.1570.10">
    <property type="entry name" value="tt1808, chain A"/>
    <property type="match status" value="1"/>
</dbReference>
<dbReference type="OrthoDB" id="88517at2759"/>
<protein>
    <submittedName>
        <fullName evidence="3">6911_t:CDS:1</fullName>
    </submittedName>
</protein>
<evidence type="ECO:0000313" key="4">
    <source>
        <dbReference type="Proteomes" id="UP000789405"/>
    </source>
</evidence>
<gene>
    <name evidence="3" type="ORF">DERYTH_LOCUS3716</name>
</gene>
<dbReference type="SUPFAM" id="SSF52980">
    <property type="entry name" value="Restriction endonuclease-like"/>
    <property type="match status" value="1"/>
</dbReference>
<dbReference type="CDD" id="cd06260">
    <property type="entry name" value="DUF820-like"/>
    <property type="match status" value="1"/>
</dbReference>
<keyword evidence="4" id="KW-1185">Reference proteome</keyword>
<evidence type="ECO:0000313" key="3">
    <source>
        <dbReference type="EMBL" id="CAG8517822.1"/>
    </source>
</evidence>
<dbReference type="Proteomes" id="UP000789405">
    <property type="component" value="Unassembled WGS sequence"/>
</dbReference>
<dbReference type="InterPro" id="IPR008538">
    <property type="entry name" value="Uma2"/>
</dbReference>
<evidence type="ECO:0000259" key="2">
    <source>
        <dbReference type="Pfam" id="PF05685"/>
    </source>
</evidence>
<reference evidence="3" key="1">
    <citation type="submission" date="2021-06" db="EMBL/GenBank/DDBJ databases">
        <authorList>
            <person name="Kallberg Y."/>
            <person name="Tangrot J."/>
            <person name="Rosling A."/>
        </authorList>
    </citation>
    <scope>NUCLEOTIDE SEQUENCE</scope>
    <source>
        <strain evidence="3">MA453B</strain>
    </source>
</reference>
<dbReference type="GO" id="GO:0006302">
    <property type="term" value="P:double-strand break repair"/>
    <property type="evidence" value="ECO:0007669"/>
    <property type="project" value="UniProtKB-ARBA"/>
</dbReference>
<dbReference type="EMBL" id="CAJVPY010001345">
    <property type="protein sequence ID" value="CAG8517822.1"/>
    <property type="molecule type" value="Genomic_DNA"/>
</dbReference>
<accession>A0A9N9A510</accession>
<name>A0A9N9A510_9GLOM</name>
<dbReference type="AlphaFoldDB" id="A0A9N9A510"/>
<sequence>MSNNFDKRSSCIDEFELINDKPKSHTLEINDNPVNLFDLNAKGNLVAIPQATHCIEVVVAEINRQLCTWNLFARQNGDIKTSQGGFDFNVGGRRTIRAPDVSFTPKNISCNLTHSQRWGFQGQPFTPTLVVEVSDTEKRSKFEELDHKFMHDYFAPGTAVTLGWLIDPKQKKICVYKRDRDVIRHEHPWEKLDDRVISRAPTPKTSDKEELRLNCPECSAT</sequence>
<comment type="caution">
    <text evidence="3">The sequence shown here is derived from an EMBL/GenBank/DDBJ whole genome shotgun (WGS) entry which is preliminary data.</text>
</comment>
<evidence type="ECO:0000256" key="1">
    <source>
        <dbReference type="SAM" id="MobiDB-lite"/>
    </source>
</evidence>
<feature type="domain" description="Putative restriction endonuclease" evidence="2">
    <location>
        <begin position="37"/>
        <end position="183"/>
    </location>
</feature>
<dbReference type="InterPro" id="IPR011335">
    <property type="entry name" value="Restrct_endonuc-II-like"/>
</dbReference>
<proteinExistence type="predicted"/>
<organism evidence="3 4">
    <name type="scientific">Dentiscutata erythropus</name>
    <dbReference type="NCBI Taxonomy" id="1348616"/>
    <lineage>
        <taxon>Eukaryota</taxon>
        <taxon>Fungi</taxon>
        <taxon>Fungi incertae sedis</taxon>
        <taxon>Mucoromycota</taxon>
        <taxon>Glomeromycotina</taxon>
        <taxon>Glomeromycetes</taxon>
        <taxon>Diversisporales</taxon>
        <taxon>Gigasporaceae</taxon>
        <taxon>Dentiscutata</taxon>
    </lineage>
</organism>
<feature type="region of interest" description="Disordered" evidence="1">
    <location>
        <begin position="197"/>
        <end position="221"/>
    </location>
</feature>
<dbReference type="Pfam" id="PF05685">
    <property type="entry name" value="Uma2"/>
    <property type="match status" value="1"/>
</dbReference>
<dbReference type="InterPro" id="IPR012296">
    <property type="entry name" value="Nuclease_put_TT1808"/>
</dbReference>